<protein>
    <submittedName>
        <fullName evidence="1">Uncharacterized protein</fullName>
    </submittedName>
</protein>
<comment type="caution">
    <text evidence="1">The sequence shown here is derived from an EMBL/GenBank/DDBJ whole genome shotgun (WGS) entry which is preliminary data.</text>
</comment>
<name>A0A9W7ZV08_9FUNG</name>
<keyword evidence="2" id="KW-1185">Reference proteome</keyword>
<reference evidence="1" key="1">
    <citation type="submission" date="2022-07" db="EMBL/GenBank/DDBJ databases">
        <title>Phylogenomic reconstructions and comparative analyses of Kickxellomycotina fungi.</title>
        <authorList>
            <person name="Reynolds N.K."/>
            <person name="Stajich J.E."/>
            <person name="Barry K."/>
            <person name="Grigoriev I.V."/>
            <person name="Crous P."/>
            <person name="Smith M.E."/>
        </authorList>
    </citation>
    <scope>NUCLEOTIDE SEQUENCE</scope>
    <source>
        <strain evidence="1">NBRC 100468</strain>
    </source>
</reference>
<organism evidence="1 2">
    <name type="scientific">Mycoemilia scoparia</name>
    <dbReference type="NCBI Taxonomy" id="417184"/>
    <lineage>
        <taxon>Eukaryota</taxon>
        <taxon>Fungi</taxon>
        <taxon>Fungi incertae sedis</taxon>
        <taxon>Zoopagomycota</taxon>
        <taxon>Kickxellomycotina</taxon>
        <taxon>Kickxellomycetes</taxon>
        <taxon>Kickxellales</taxon>
        <taxon>Kickxellaceae</taxon>
        <taxon>Mycoemilia</taxon>
    </lineage>
</organism>
<dbReference type="Proteomes" id="UP001150538">
    <property type="component" value="Unassembled WGS sequence"/>
</dbReference>
<evidence type="ECO:0000313" key="1">
    <source>
        <dbReference type="EMBL" id="KAJ1917078.1"/>
    </source>
</evidence>
<sequence>MDEVLEVTLAVGAADAALEAEPGGAEADPEARDEDTLEAGVGPGITLVMTILEVTVDLVGPLLVLLPETVVLMIRGGGMDMGGTTGTTGTTGPGLLP</sequence>
<accession>A0A9W7ZV08</accession>
<evidence type="ECO:0000313" key="2">
    <source>
        <dbReference type="Proteomes" id="UP001150538"/>
    </source>
</evidence>
<gene>
    <name evidence="1" type="ORF">H4219_003422</name>
</gene>
<proteinExistence type="predicted"/>
<dbReference type="EMBL" id="JANBPU010000082">
    <property type="protein sequence ID" value="KAJ1917078.1"/>
    <property type="molecule type" value="Genomic_DNA"/>
</dbReference>
<dbReference type="AlphaFoldDB" id="A0A9W7ZV08"/>